<comment type="caution">
    <text evidence="4">The sequence shown here is derived from an EMBL/GenBank/DDBJ whole genome shotgun (WGS) entry which is preliminary data.</text>
</comment>
<reference evidence="4 5" key="1">
    <citation type="submission" date="2016-06" db="EMBL/GenBank/DDBJ databases">
        <authorList>
            <person name="Kjaerup R.B."/>
            <person name="Dalgaard T.S."/>
            <person name="Juul-Madsen H.R."/>
        </authorList>
    </citation>
    <scope>NUCLEOTIDE SEQUENCE [LARGE SCALE GENOMIC DNA]</scope>
    <source>
        <strain evidence="4 5">852002-51834_SCH5396731</strain>
    </source>
</reference>
<keyword evidence="1" id="KW-0521">NADP</keyword>
<keyword evidence="2" id="KW-0560">Oxidoreductase</keyword>
<dbReference type="InterPro" id="IPR036291">
    <property type="entry name" value="NAD(P)-bd_dom_sf"/>
</dbReference>
<dbReference type="Gene3D" id="3.40.50.720">
    <property type="entry name" value="NAD(P)-binding Rossmann-like Domain"/>
    <property type="match status" value="1"/>
</dbReference>
<evidence type="ECO:0000256" key="1">
    <source>
        <dbReference type="ARBA" id="ARBA00022857"/>
    </source>
</evidence>
<dbReference type="InterPro" id="IPR051609">
    <property type="entry name" value="NmrA/Isoflavone_reductase-like"/>
</dbReference>
<protein>
    <submittedName>
        <fullName evidence="4">NAD-dependent epimerase</fullName>
    </submittedName>
</protein>
<dbReference type="InterPro" id="IPR001509">
    <property type="entry name" value="Epimerase_deHydtase"/>
</dbReference>
<dbReference type="GO" id="GO:0016491">
    <property type="term" value="F:oxidoreductase activity"/>
    <property type="evidence" value="ECO:0007669"/>
    <property type="project" value="UniProtKB-KW"/>
</dbReference>
<proteinExistence type="predicted"/>
<dbReference type="PANTHER" id="PTHR47706:SF9">
    <property type="entry name" value="NMRA-LIKE DOMAIN-CONTAINING PROTEIN-RELATED"/>
    <property type="match status" value="1"/>
</dbReference>
<dbReference type="Proteomes" id="UP000091914">
    <property type="component" value="Unassembled WGS sequence"/>
</dbReference>
<dbReference type="AlphaFoldDB" id="A0A1A0V474"/>
<evidence type="ECO:0000256" key="2">
    <source>
        <dbReference type="ARBA" id="ARBA00023002"/>
    </source>
</evidence>
<dbReference type="Pfam" id="PF01370">
    <property type="entry name" value="Epimerase"/>
    <property type="match status" value="1"/>
</dbReference>
<dbReference type="PANTHER" id="PTHR47706">
    <property type="entry name" value="NMRA-LIKE FAMILY PROTEIN"/>
    <property type="match status" value="1"/>
</dbReference>
<evidence type="ECO:0000259" key="3">
    <source>
        <dbReference type="Pfam" id="PF01370"/>
    </source>
</evidence>
<evidence type="ECO:0000313" key="5">
    <source>
        <dbReference type="Proteomes" id="UP000091914"/>
    </source>
</evidence>
<organism evidence="4 5">
    <name type="scientific">Mycobacterium colombiense</name>
    <dbReference type="NCBI Taxonomy" id="339268"/>
    <lineage>
        <taxon>Bacteria</taxon>
        <taxon>Bacillati</taxon>
        <taxon>Actinomycetota</taxon>
        <taxon>Actinomycetes</taxon>
        <taxon>Mycobacteriales</taxon>
        <taxon>Mycobacteriaceae</taxon>
        <taxon>Mycobacterium</taxon>
        <taxon>Mycobacterium avium complex (MAC)</taxon>
    </lineage>
</organism>
<dbReference type="OrthoDB" id="8205493at2"/>
<name>A0A1A0V474_9MYCO</name>
<sequence length="316" mass="33365">MSVKVVVGAGGAGIATAELLADAGHEVRLVTRRGSGPSHPRIRCIAVDASKTGDLVDVLAGADTVYNCAAPPYHLWRTQLPALASGILDGAIAAGADYVMLGNLYAYGPVAGPITEHLPLKPNSVKGELRAHVWTQAKAAHDAGRVRVTEVRASDFIGRGAMSVFTIMVTPKVLAGRVALFPADLDAPHSWTGTVDAARTLITVGADERSWGRPWHVPTNPAVSPRELATVLANCARVGAPRLRRMPGWLLASAALGSKVIRELPEMQYQLREPFVMDSSETAHTFGLTPTPLHEILHDGLSRDPAGIATGRGARS</sequence>
<gene>
    <name evidence="4" type="ORF">A5760_22610</name>
</gene>
<feature type="domain" description="NAD-dependent epimerase/dehydratase" evidence="3">
    <location>
        <begin position="6"/>
        <end position="204"/>
    </location>
</feature>
<dbReference type="SUPFAM" id="SSF51735">
    <property type="entry name" value="NAD(P)-binding Rossmann-fold domains"/>
    <property type="match status" value="1"/>
</dbReference>
<accession>A0A1A0V474</accession>
<dbReference type="EMBL" id="LZSX01000109">
    <property type="protein sequence ID" value="OBB78031.1"/>
    <property type="molecule type" value="Genomic_DNA"/>
</dbReference>
<evidence type="ECO:0000313" key="4">
    <source>
        <dbReference type="EMBL" id="OBB78031.1"/>
    </source>
</evidence>